<evidence type="ECO:0000256" key="5">
    <source>
        <dbReference type="ARBA" id="ARBA00022741"/>
    </source>
</evidence>
<dbReference type="SUPFAM" id="SSF47060">
    <property type="entry name" value="S15/NS1 RNA-binding domain"/>
    <property type="match status" value="1"/>
</dbReference>
<name>A0ABP0FW15_CLALP</name>
<dbReference type="PANTHER" id="PTHR11476:SF7">
    <property type="entry name" value="HISTIDINE--TRNA LIGASE"/>
    <property type="match status" value="1"/>
</dbReference>
<organism evidence="12 13">
    <name type="scientific">Clavelina lepadiformis</name>
    <name type="common">Light-bulb sea squirt</name>
    <name type="synonym">Ascidia lepadiformis</name>
    <dbReference type="NCBI Taxonomy" id="159417"/>
    <lineage>
        <taxon>Eukaryota</taxon>
        <taxon>Metazoa</taxon>
        <taxon>Chordata</taxon>
        <taxon>Tunicata</taxon>
        <taxon>Ascidiacea</taxon>
        <taxon>Aplousobranchia</taxon>
        <taxon>Clavelinidae</taxon>
        <taxon>Clavelina</taxon>
    </lineage>
</organism>
<dbReference type="InterPro" id="IPR015807">
    <property type="entry name" value="His-tRNA-ligase"/>
</dbReference>
<dbReference type="Pfam" id="PF00458">
    <property type="entry name" value="WHEP-TRS"/>
    <property type="match status" value="1"/>
</dbReference>
<dbReference type="PROSITE" id="PS51185">
    <property type="entry name" value="WHEP_TRS_2"/>
    <property type="match status" value="1"/>
</dbReference>
<keyword evidence="6" id="KW-0067">ATP-binding</keyword>
<protein>
    <recommendedName>
        <fullName evidence="2">histidine--tRNA ligase</fullName>
        <ecNumber evidence="2">6.1.1.21</ecNumber>
    </recommendedName>
</protein>
<dbReference type="EMBL" id="CAWYQH010000097">
    <property type="protein sequence ID" value="CAK8683518.1"/>
    <property type="molecule type" value="Genomic_DNA"/>
</dbReference>
<keyword evidence="3" id="KW-0963">Cytoplasm</keyword>
<dbReference type="NCBIfam" id="TIGR00442">
    <property type="entry name" value="hisS"/>
    <property type="match status" value="1"/>
</dbReference>
<dbReference type="Proteomes" id="UP001642483">
    <property type="component" value="Unassembled WGS sequence"/>
</dbReference>
<dbReference type="CDD" id="cd00773">
    <property type="entry name" value="HisRS-like_core"/>
    <property type="match status" value="1"/>
</dbReference>
<evidence type="ECO:0000256" key="3">
    <source>
        <dbReference type="ARBA" id="ARBA00022490"/>
    </source>
</evidence>
<keyword evidence="13" id="KW-1185">Reference proteome</keyword>
<dbReference type="InterPro" id="IPR006195">
    <property type="entry name" value="aa-tRNA-synth_II"/>
</dbReference>
<dbReference type="SUPFAM" id="SSF52954">
    <property type="entry name" value="Class II aaRS ABD-related"/>
    <property type="match status" value="1"/>
</dbReference>
<dbReference type="PANTHER" id="PTHR11476">
    <property type="entry name" value="HISTIDYL-TRNA SYNTHETASE"/>
    <property type="match status" value="1"/>
</dbReference>
<dbReference type="Gene3D" id="1.10.287.10">
    <property type="entry name" value="S15/NS1, RNA-binding"/>
    <property type="match status" value="1"/>
</dbReference>
<dbReference type="InterPro" id="IPR041715">
    <property type="entry name" value="HisRS-like_core"/>
</dbReference>
<dbReference type="Gene3D" id="3.30.930.10">
    <property type="entry name" value="Bira Bifunctional Protein, Domain 2"/>
    <property type="match status" value="1"/>
</dbReference>
<dbReference type="InterPro" id="IPR033656">
    <property type="entry name" value="HisRS_anticodon"/>
</dbReference>
<dbReference type="Gene3D" id="3.40.50.800">
    <property type="entry name" value="Anticodon-binding domain"/>
    <property type="match status" value="1"/>
</dbReference>
<dbReference type="CDD" id="cd00859">
    <property type="entry name" value="HisRS_anticodon"/>
    <property type="match status" value="1"/>
</dbReference>
<keyword evidence="5" id="KW-0547">Nucleotide-binding</keyword>
<accession>A0ABP0FW15</accession>
<keyword evidence="4" id="KW-0436">Ligase</keyword>
<evidence type="ECO:0000256" key="7">
    <source>
        <dbReference type="ARBA" id="ARBA00022917"/>
    </source>
</evidence>
<reference evidence="12 13" key="1">
    <citation type="submission" date="2024-02" db="EMBL/GenBank/DDBJ databases">
        <authorList>
            <person name="Daric V."/>
            <person name="Darras S."/>
        </authorList>
    </citation>
    <scope>NUCLEOTIDE SEQUENCE [LARGE SCALE GENOMIC DNA]</scope>
</reference>
<feature type="domain" description="Aminoacyl-transfer RNA synthetases class-II family profile" evidence="10">
    <location>
        <begin position="60"/>
        <end position="419"/>
    </location>
</feature>
<evidence type="ECO:0000256" key="6">
    <source>
        <dbReference type="ARBA" id="ARBA00022840"/>
    </source>
</evidence>
<evidence type="ECO:0000313" key="13">
    <source>
        <dbReference type="Proteomes" id="UP001642483"/>
    </source>
</evidence>
<evidence type="ECO:0000256" key="9">
    <source>
        <dbReference type="ARBA" id="ARBA00047639"/>
    </source>
</evidence>
<dbReference type="InterPro" id="IPR004154">
    <property type="entry name" value="Anticodon-bd"/>
</dbReference>
<feature type="domain" description="WHEP-TRS" evidence="11">
    <location>
        <begin position="2"/>
        <end position="58"/>
    </location>
</feature>
<dbReference type="PROSITE" id="PS50862">
    <property type="entry name" value="AA_TRNA_LIGASE_II"/>
    <property type="match status" value="1"/>
</dbReference>
<comment type="catalytic activity">
    <reaction evidence="9">
        <text>tRNA(His) + L-histidine + ATP = L-histidyl-tRNA(His) + AMP + diphosphate + H(+)</text>
        <dbReference type="Rhea" id="RHEA:17313"/>
        <dbReference type="Rhea" id="RHEA-COMP:9665"/>
        <dbReference type="Rhea" id="RHEA-COMP:9689"/>
        <dbReference type="ChEBI" id="CHEBI:15378"/>
        <dbReference type="ChEBI" id="CHEBI:30616"/>
        <dbReference type="ChEBI" id="CHEBI:33019"/>
        <dbReference type="ChEBI" id="CHEBI:57595"/>
        <dbReference type="ChEBI" id="CHEBI:78442"/>
        <dbReference type="ChEBI" id="CHEBI:78527"/>
        <dbReference type="ChEBI" id="CHEBI:456215"/>
        <dbReference type="EC" id="6.1.1.21"/>
    </reaction>
</comment>
<evidence type="ECO:0000256" key="2">
    <source>
        <dbReference type="ARBA" id="ARBA00012815"/>
    </source>
</evidence>
<keyword evidence="7" id="KW-0648">Protein biosynthesis</keyword>
<dbReference type="InterPro" id="IPR004516">
    <property type="entry name" value="HisRS/HisZ"/>
</dbReference>
<sequence>MEKSVIKEEIRKQGEFVRQLKLDKAEKEKIDEEVTKLLALKAQLGEDASSGKFVLKTPKGTRDYNLKQMAIRENVFDTIIKCFKRHGAGTIDTPVFELKETLTNKYGEDSKLIYDLKDQGGEMLSLRYDLTVPFARYMAMNKIQTIKRYHIAKVYRRDNPAMTRGRYREFYQCDIDIAGQYDPMIADAECLRIVYEILSALKLGDFVIKVNDRRMLDGVFAVCGCPDEKFRQACSAVDKLDKLPWEDVKAEMLEKGLTEETADKIGVYVQMSGGQELVEHLLSDKLLMTSKCAMAGLNDIKLLLRYLQIYQLGNKVSFDMSLARGLDYYTGAIFEAVLTGTAVNTNQPRIKGETVGVGSIAGGGRYDNLVGSFDPKGRSVPCVGVSIGVERIFSILEAQLKADGRKTRTNDTEVYVISPQKNFLEERMQIITELWKANIKAEMPYKRNPKLLSQLQTCEERGIPYAVIIASSEKETNTVKLRTIDTREEVSIPRENMVKEIKDRLQICKNNTDQN</sequence>
<dbReference type="PIRSF" id="PIRSF001549">
    <property type="entry name" value="His-tRNA_synth"/>
    <property type="match status" value="1"/>
</dbReference>
<dbReference type="Pfam" id="PF03129">
    <property type="entry name" value="HGTP_anticodon"/>
    <property type="match status" value="1"/>
</dbReference>
<evidence type="ECO:0000256" key="1">
    <source>
        <dbReference type="ARBA" id="ARBA00008226"/>
    </source>
</evidence>
<evidence type="ECO:0000259" key="10">
    <source>
        <dbReference type="PROSITE" id="PS50862"/>
    </source>
</evidence>
<dbReference type="SUPFAM" id="SSF55681">
    <property type="entry name" value="Class II aaRS and biotin synthetases"/>
    <property type="match status" value="1"/>
</dbReference>
<dbReference type="InterPro" id="IPR000738">
    <property type="entry name" value="WHEP-TRS_dom"/>
</dbReference>
<dbReference type="SMART" id="SM00991">
    <property type="entry name" value="WHEP-TRS"/>
    <property type="match status" value="1"/>
</dbReference>
<dbReference type="PROSITE" id="PS00762">
    <property type="entry name" value="WHEP_TRS_1"/>
    <property type="match status" value="1"/>
</dbReference>
<gene>
    <name evidence="12" type="ORF">CVLEPA_LOCUS14586</name>
</gene>
<dbReference type="Pfam" id="PF13393">
    <property type="entry name" value="tRNA-synt_His"/>
    <property type="match status" value="1"/>
</dbReference>
<dbReference type="EC" id="6.1.1.21" evidence="2"/>
<evidence type="ECO:0000259" key="11">
    <source>
        <dbReference type="PROSITE" id="PS51185"/>
    </source>
</evidence>
<dbReference type="InterPro" id="IPR045864">
    <property type="entry name" value="aa-tRNA-synth_II/BPL/LPL"/>
</dbReference>
<evidence type="ECO:0000256" key="8">
    <source>
        <dbReference type="ARBA" id="ARBA00023146"/>
    </source>
</evidence>
<keyword evidence="8" id="KW-0030">Aminoacyl-tRNA synthetase</keyword>
<dbReference type="InterPro" id="IPR036621">
    <property type="entry name" value="Anticodon-bd_dom_sf"/>
</dbReference>
<dbReference type="InterPro" id="IPR009068">
    <property type="entry name" value="uS15_NS1_RNA-bd_sf"/>
</dbReference>
<proteinExistence type="inferred from homology"/>
<comment type="similarity">
    <text evidence="1">Belongs to the class-II aminoacyl-tRNA synthetase family.</text>
</comment>
<comment type="caution">
    <text evidence="12">The sequence shown here is derived from an EMBL/GenBank/DDBJ whole genome shotgun (WGS) entry which is preliminary data.</text>
</comment>
<evidence type="ECO:0000256" key="4">
    <source>
        <dbReference type="ARBA" id="ARBA00022598"/>
    </source>
</evidence>
<evidence type="ECO:0000313" key="12">
    <source>
        <dbReference type="EMBL" id="CAK8683518.1"/>
    </source>
</evidence>